<dbReference type="SMART" id="SM00448">
    <property type="entry name" value="REC"/>
    <property type="match status" value="1"/>
</dbReference>
<dbReference type="InterPro" id="IPR052893">
    <property type="entry name" value="TCS_response_regulator"/>
</dbReference>
<feature type="domain" description="Response regulatory" evidence="2">
    <location>
        <begin position="15"/>
        <end position="122"/>
    </location>
</feature>
<dbReference type="AlphaFoldDB" id="A0A956RR85"/>
<dbReference type="InterPro" id="IPR001789">
    <property type="entry name" value="Sig_transdc_resp-reg_receiver"/>
</dbReference>
<evidence type="ECO:0000313" key="3">
    <source>
        <dbReference type="EMBL" id="MCA9729790.1"/>
    </source>
</evidence>
<dbReference type="GO" id="GO:0000160">
    <property type="term" value="P:phosphorelay signal transduction system"/>
    <property type="evidence" value="ECO:0007669"/>
    <property type="project" value="InterPro"/>
</dbReference>
<evidence type="ECO:0000259" key="2">
    <source>
        <dbReference type="PROSITE" id="PS50110"/>
    </source>
</evidence>
<dbReference type="InterPro" id="IPR011006">
    <property type="entry name" value="CheY-like_superfamily"/>
</dbReference>
<dbReference type="SUPFAM" id="SSF52172">
    <property type="entry name" value="CheY-like"/>
    <property type="match status" value="1"/>
</dbReference>
<reference evidence="3" key="1">
    <citation type="submission" date="2020-04" db="EMBL/GenBank/DDBJ databases">
        <authorList>
            <person name="Zhang T."/>
        </authorList>
    </citation>
    <scope>NUCLEOTIDE SEQUENCE</scope>
    <source>
        <strain evidence="3">HKST-UBA01</strain>
    </source>
</reference>
<dbReference type="Proteomes" id="UP000697710">
    <property type="component" value="Unassembled WGS sequence"/>
</dbReference>
<dbReference type="Pfam" id="PF00072">
    <property type="entry name" value="Response_reg"/>
    <property type="match status" value="1"/>
</dbReference>
<proteinExistence type="predicted"/>
<organism evidence="3 4">
    <name type="scientific">Eiseniibacteriota bacterium</name>
    <dbReference type="NCBI Taxonomy" id="2212470"/>
    <lineage>
        <taxon>Bacteria</taxon>
        <taxon>Candidatus Eiseniibacteriota</taxon>
    </lineage>
</organism>
<dbReference type="PANTHER" id="PTHR44520">
    <property type="entry name" value="RESPONSE REGULATOR RCP1-RELATED"/>
    <property type="match status" value="1"/>
</dbReference>
<evidence type="ECO:0000256" key="1">
    <source>
        <dbReference type="PROSITE-ProRule" id="PRU00169"/>
    </source>
</evidence>
<sequence length="122" mass="13508">MASSAVNGISQRPGPVIMVDDNDIDLAIAERCFRQSGLAKPLIQLTGGRELLAYLREVEDGRETMPSLVLLDINMPGFDGFETLQAVRNNAIFQEIPIVMMLTNSDRPEDWERARDLGADGF</sequence>
<dbReference type="PANTHER" id="PTHR44520:SF2">
    <property type="entry name" value="RESPONSE REGULATOR RCP1"/>
    <property type="match status" value="1"/>
</dbReference>
<reference evidence="3" key="2">
    <citation type="journal article" date="2021" name="Microbiome">
        <title>Successional dynamics and alternative stable states in a saline activated sludge microbial community over 9 years.</title>
        <authorList>
            <person name="Wang Y."/>
            <person name="Ye J."/>
            <person name="Ju F."/>
            <person name="Liu L."/>
            <person name="Boyd J.A."/>
            <person name="Deng Y."/>
            <person name="Parks D.H."/>
            <person name="Jiang X."/>
            <person name="Yin X."/>
            <person name="Woodcroft B.J."/>
            <person name="Tyson G.W."/>
            <person name="Hugenholtz P."/>
            <person name="Polz M.F."/>
            <person name="Zhang T."/>
        </authorList>
    </citation>
    <scope>NUCLEOTIDE SEQUENCE</scope>
    <source>
        <strain evidence="3">HKST-UBA01</strain>
    </source>
</reference>
<evidence type="ECO:0000313" key="4">
    <source>
        <dbReference type="Proteomes" id="UP000697710"/>
    </source>
</evidence>
<name>A0A956RR85_UNCEI</name>
<comment type="caution">
    <text evidence="3">The sequence shown here is derived from an EMBL/GenBank/DDBJ whole genome shotgun (WGS) entry which is preliminary data.</text>
</comment>
<accession>A0A956RR85</accession>
<feature type="modified residue" description="4-aspartylphosphate" evidence="1">
    <location>
        <position position="72"/>
    </location>
</feature>
<dbReference type="PROSITE" id="PS50110">
    <property type="entry name" value="RESPONSE_REGULATORY"/>
    <property type="match status" value="1"/>
</dbReference>
<feature type="non-terminal residue" evidence="3">
    <location>
        <position position="122"/>
    </location>
</feature>
<gene>
    <name evidence="3" type="ORF">KC729_19055</name>
</gene>
<protein>
    <submittedName>
        <fullName evidence="3">Response regulator</fullName>
    </submittedName>
</protein>
<keyword evidence="1" id="KW-0597">Phosphoprotein</keyword>
<dbReference type="Gene3D" id="3.40.50.2300">
    <property type="match status" value="1"/>
</dbReference>
<dbReference type="EMBL" id="JAGQHR010000842">
    <property type="protein sequence ID" value="MCA9729790.1"/>
    <property type="molecule type" value="Genomic_DNA"/>
</dbReference>